<reference evidence="8 9" key="1">
    <citation type="submission" date="2018-12" db="EMBL/GenBank/DDBJ databases">
        <title>Venturia inaequalis Genome Resource.</title>
        <authorList>
            <person name="Lichtner F.J."/>
        </authorList>
    </citation>
    <scope>NUCLEOTIDE SEQUENCE [LARGE SCALE GENOMIC DNA]</scope>
    <source>
        <strain evidence="8 9">120213</strain>
    </source>
</reference>
<dbReference type="GO" id="GO:0005506">
    <property type="term" value="F:iron ion binding"/>
    <property type="evidence" value="ECO:0007669"/>
    <property type="project" value="InterPro"/>
</dbReference>
<evidence type="ECO:0000256" key="3">
    <source>
        <dbReference type="ARBA" id="ARBA00022617"/>
    </source>
</evidence>
<dbReference type="InterPro" id="IPR036396">
    <property type="entry name" value="Cyt_P450_sf"/>
</dbReference>
<proteinExistence type="inferred from homology"/>
<evidence type="ECO:0000256" key="6">
    <source>
        <dbReference type="ARBA" id="ARBA00023004"/>
    </source>
</evidence>
<organism evidence="8 9">
    <name type="scientific">Venturia inaequalis</name>
    <name type="common">Apple scab fungus</name>
    <dbReference type="NCBI Taxonomy" id="5025"/>
    <lineage>
        <taxon>Eukaryota</taxon>
        <taxon>Fungi</taxon>
        <taxon>Dikarya</taxon>
        <taxon>Ascomycota</taxon>
        <taxon>Pezizomycotina</taxon>
        <taxon>Dothideomycetes</taxon>
        <taxon>Pleosporomycetidae</taxon>
        <taxon>Venturiales</taxon>
        <taxon>Venturiaceae</taxon>
        <taxon>Venturia</taxon>
    </lineage>
</organism>
<evidence type="ECO:0000256" key="5">
    <source>
        <dbReference type="ARBA" id="ARBA00023002"/>
    </source>
</evidence>
<evidence type="ECO:0000256" key="1">
    <source>
        <dbReference type="ARBA" id="ARBA00001971"/>
    </source>
</evidence>
<comment type="similarity">
    <text evidence="2">Belongs to the cytochrome P450 family.</text>
</comment>
<dbReference type="GO" id="GO:0004497">
    <property type="term" value="F:monooxygenase activity"/>
    <property type="evidence" value="ECO:0007669"/>
    <property type="project" value="UniProtKB-KW"/>
</dbReference>
<comment type="caution">
    <text evidence="8">The sequence shown here is derived from an EMBL/GenBank/DDBJ whole genome shotgun (WGS) entry which is preliminary data.</text>
</comment>
<dbReference type="GO" id="GO:0020037">
    <property type="term" value="F:heme binding"/>
    <property type="evidence" value="ECO:0007669"/>
    <property type="project" value="InterPro"/>
</dbReference>
<comment type="cofactor">
    <cofactor evidence="1">
        <name>heme</name>
        <dbReference type="ChEBI" id="CHEBI:30413"/>
    </cofactor>
</comment>
<keyword evidence="3" id="KW-0349">Heme</keyword>
<evidence type="ECO:0000313" key="9">
    <source>
        <dbReference type="Proteomes" id="UP000447873"/>
    </source>
</evidence>
<dbReference type="InterPro" id="IPR050121">
    <property type="entry name" value="Cytochrome_P450_monoxygenase"/>
</dbReference>
<dbReference type="Pfam" id="PF00067">
    <property type="entry name" value="p450"/>
    <property type="match status" value="1"/>
</dbReference>
<dbReference type="InterPro" id="IPR001128">
    <property type="entry name" value="Cyt_P450"/>
</dbReference>
<evidence type="ECO:0000256" key="4">
    <source>
        <dbReference type="ARBA" id="ARBA00022723"/>
    </source>
</evidence>
<dbReference type="Gene3D" id="1.10.630.10">
    <property type="entry name" value="Cytochrome P450"/>
    <property type="match status" value="1"/>
</dbReference>
<evidence type="ECO:0000313" key="8">
    <source>
        <dbReference type="EMBL" id="KAE9983677.1"/>
    </source>
</evidence>
<dbReference type="Proteomes" id="UP000447873">
    <property type="component" value="Unassembled WGS sequence"/>
</dbReference>
<keyword evidence="5" id="KW-0560">Oxidoreductase</keyword>
<evidence type="ECO:0008006" key="10">
    <source>
        <dbReference type="Google" id="ProtNLM"/>
    </source>
</evidence>
<dbReference type="PANTHER" id="PTHR24305">
    <property type="entry name" value="CYTOCHROME P450"/>
    <property type="match status" value="1"/>
</dbReference>
<sequence>MTYTLIAAVLLPICLSLLNFVYNIFLHPLRSYPGPWYARISRLWYINRAFTGTLPCDIKKLHDQYGPVVRIAPNELSYNHPGAWQAIYGSNASSETGLKQLFRKDPVFYASFLDKQDTMIDAEDESHRDQKKPLSYRFSHRAIVSTQDILTKYHLLMIQKLKQYMASHNEPIDMNVWVPNCVLDISSMLAISRDHGATACSAKAHPFLPTLSKSIDFLWFYVQFQRLPRPITWIMQQITAFVFGHFKLFERNNISSLIKDRLNNGSTRPDYVTQLLMMTEYANGVKDTSLIPKATLLIIGGTETTSTVLLGLIYHLTANPKTYRIAAQEVRSTFNDVSDISIESTRDLRYLSVCIDESLRMYTSFPGALPRLVPPGGAAILGRHVPENTVVGIPHYAAFRSGQNFSNPDDFLPERSSFWLRSRVKSEAHPYHGQERRFGFDGAFFGVIEFLEVEFE</sequence>
<protein>
    <recommendedName>
        <fullName evidence="10">Cytochrome P450</fullName>
    </recommendedName>
</protein>
<dbReference type="AlphaFoldDB" id="A0A8H3V9Q4"/>
<gene>
    <name evidence="8" type="ORF">EG328_009634</name>
</gene>
<evidence type="ECO:0000256" key="7">
    <source>
        <dbReference type="ARBA" id="ARBA00023033"/>
    </source>
</evidence>
<keyword evidence="7" id="KW-0503">Monooxygenase</keyword>
<accession>A0A8H3V9Q4</accession>
<name>A0A8H3V9Q4_VENIN</name>
<dbReference type="PANTHER" id="PTHR24305:SF230">
    <property type="entry name" value="P450, PUTATIVE (EUROFUNG)-RELATED"/>
    <property type="match status" value="1"/>
</dbReference>
<dbReference type="GO" id="GO:0016705">
    <property type="term" value="F:oxidoreductase activity, acting on paired donors, with incorporation or reduction of molecular oxygen"/>
    <property type="evidence" value="ECO:0007669"/>
    <property type="project" value="InterPro"/>
</dbReference>
<dbReference type="EMBL" id="WNWS01000059">
    <property type="protein sequence ID" value="KAE9983677.1"/>
    <property type="molecule type" value="Genomic_DNA"/>
</dbReference>
<evidence type="ECO:0000256" key="2">
    <source>
        <dbReference type="ARBA" id="ARBA00010617"/>
    </source>
</evidence>
<keyword evidence="6" id="KW-0408">Iron</keyword>
<keyword evidence="4" id="KW-0479">Metal-binding</keyword>
<dbReference type="SUPFAM" id="SSF48264">
    <property type="entry name" value="Cytochrome P450"/>
    <property type="match status" value="1"/>
</dbReference>